<evidence type="ECO:0000313" key="2">
    <source>
        <dbReference type="Proteomes" id="UP000269669"/>
    </source>
</evidence>
<keyword evidence="2" id="KW-1185">Reference proteome</keyword>
<accession>A0A428MF87</accession>
<proteinExistence type="predicted"/>
<dbReference type="Gene3D" id="3.40.50.1460">
    <property type="match status" value="1"/>
</dbReference>
<evidence type="ECO:0008006" key="3">
    <source>
        <dbReference type="Google" id="ProtNLM"/>
    </source>
</evidence>
<protein>
    <recommendedName>
        <fullName evidence="3">Caspase domain-containing protein</fullName>
    </recommendedName>
</protein>
<evidence type="ECO:0000313" key="1">
    <source>
        <dbReference type="EMBL" id="RSL15536.1"/>
    </source>
</evidence>
<dbReference type="AlphaFoldDB" id="A0A428MF87"/>
<dbReference type="Proteomes" id="UP000269669">
    <property type="component" value="Unassembled WGS sequence"/>
</dbReference>
<gene>
    <name evidence="1" type="ORF">EDE15_1026</name>
</gene>
<sequence>MCGVLLAVSPMRASVYYVTVAGLGGEPDYEQRFTATAKDLDKVFKASSGAHVYTLTGNQATRARLTEMMAAVARDAKPEDDFVLTLIGHGSFDGVEYKFNLVGPDVSAAELAAMCDKVPARRQLVVNTTSASGGAVAALERPGRGVIAATKTGTEKNATVFARYWVEALQDPTADVDKSESISAMEAFQYADRKTAGFYESQKRLATEHAVFEDTGRGEAVRAVAVQGREGALLSSLTVVRIGASQAAMNDPAKRDLLMKKEELEQKIDALKYQKAAMDPGDYKKQLTEALLQLATVQGELEK</sequence>
<comment type="caution">
    <text evidence="1">The sequence shown here is derived from an EMBL/GenBank/DDBJ whole genome shotgun (WGS) entry which is preliminary data.</text>
</comment>
<name>A0A428MF87_9BACT</name>
<dbReference type="EMBL" id="RSDW01000001">
    <property type="protein sequence ID" value="RSL15536.1"/>
    <property type="molecule type" value="Genomic_DNA"/>
</dbReference>
<organism evidence="1 2">
    <name type="scientific">Edaphobacter aggregans</name>
    <dbReference type="NCBI Taxonomy" id="570835"/>
    <lineage>
        <taxon>Bacteria</taxon>
        <taxon>Pseudomonadati</taxon>
        <taxon>Acidobacteriota</taxon>
        <taxon>Terriglobia</taxon>
        <taxon>Terriglobales</taxon>
        <taxon>Acidobacteriaceae</taxon>
        <taxon>Edaphobacter</taxon>
    </lineage>
</organism>
<reference evidence="1 2" key="1">
    <citation type="submission" date="2018-12" db="EMBL/GenBank/DDBJ databases">
        <title>Sequencing of bacterial isolates from soil warming experiment in Harvard Forest, Massachusetts, USA.</title>
        <authorList>
            <person name="Deangelis K."/>
        </authorList>
    </citation>
    <scope>NUCLEOTIDE SEQUENCE [LARGE SCALE GENOMIC DNA]</scope>
    <source>
        <strain evidence="1 2">EB153</strain>
    </source>
</reference>